<comment type="caution">
    <text evidence="4">The sequence shown here is derived from an EMBL/GenBank/DDBJ whole genome shotgun (WGS) entry which is preliminary data.</text>
</comment>
<accession>A0A813NLA1</accession>
<keyword evidence="1" id="KW-0808">Transferase</keyword>
<proteinExistence type="predicted"/>
<dbReference type="Gene3D" id="3.40.50.2000">
    <property type="entry name" value="Glycogen Phosphorylase B"/>
    <property type="match status" value="2"/>
</dbReference>
<keyword evidence="6" id="KW-1185">Reference proteome</keyword>
<evidence type="ECO:0000313" key="7">
    <source>
        <dbReference type="Proteomes" id="UP000663852"/>
    </source>
</evidence>
<evidence type="ECO:0000313" key="4">
    <source>
        <dbReference type="EMBL" id="CAF0741473.1"/>
    </source>
</evidence>
<dbReference type="Pfam" id="PF03033">
    <property type="entry name" value="Glyco_transf_28"/>
    <property type="match status" value="1"/>
</dbReference>
<dbReference type="GO" id="GO:0005975">
    <property type="term" value="P:carbohydrate metabolic process"/>
    <property type="evidence" value="ECO:0007669"/>
    <property type="project" value="InterPro"/>
</dbReference>
<evidence type="ECO:0000256" key="1">
    <source>
        <dbReference type="ARBA" id="ARBA00022679"/>
    </source>
</evidence>
<dbReference type="Pfam" id="PF06722">
    <property type="entry name" value="EryCIII-like_C"/>
    <property type="match status" value="1"/>
</dbReference>
<dbReference type="Proteomes" id="UP000663828">
    <property type="component" value="Unassembled WGS sequence"/>
</dbReference>
<gene>
    <name evidence="4" type="ORF">EDS130_LOCUS1760</name>
    <name evidence="5" type="ORF">XAT740_LOCUS34194</name>
</gene>
<dbReference type="InterPro" id="IPR002213">
    <property type="entry name" value="UDP_glucos_trans"/>
</dbReference>
<feature type="domain" description="Erythromycin biosynthesis protein CIII-like C-terminal" evidence="3">
    <location>
        <begin position="322"/>
        <end position="438"/>
    </location>
</feature>
<evidence type="ECO:0000259" key="3">
    <source>
        <dbReference type="Pfam" id="PF06722"/>
    </source>
</evidence>
<dbReference type="InterPro" id="IPR050426">
    <property type="entry name" value="Glycosyltransferase_28"/>
</dbReference>
<dbReference type="CDD" id="cd03784">
    <property type="entry name" value="GT1_Gtf-like"/>
    <property type="match status" value="1"/>
</dbReference>
<dbReference type="AlphaFoldDB" id="A0A813NLA1"/>
<sequence length="756" mass="83563">MANEDSVKIPHIDILILIVGTRGDVQPFIALGQALLKVGHRVRLATHETFRDFVRGNGLEFYPLAGDPAVLMSFMVKNSGVVPSISSVAAGDLTKNREVLASILESTWRASLADDDETGKPFTAEAIIANPPSYGHIHCAHKLHIPIHIMFTMPWSPTTVFPHPFVNVDYSRGAVEKVNMLSYSAIEMFTWSGMRDIINEFRNNILGLPSLHTRQATNMMIEEKVPYTYCWSPALVPKPDDWASHINVSGFFFLEKDATAATKQSDDLIKFLGLDNKQKQKSPPIFIGFGSITGHDSKRILQAVLEALEKTGYRAILSGLAKDNDKLPDTVFKIDKISHDWLFPHVSAVCHHGGAGTTAAGLRAGKPTIIVPFFGDQFFWGKVIEKQGAGPHAVPGKDITADDLVAALEFVHKPETKAAAEKIRDAILKENGCEEAVRAFHAQLPVERMRSDFESTYTACYGLKHSHLQISRRVAQVLVLSERIDQSQLYLYSTHDWTSMYDYRVHLPFHGILKHSQKAMVKIYTDTFDGFKQAVHSDTWSKGVYTATGGLLLGLGKGVGHVCIGCVSFYGEITDILTVAPSYYDPYSPSSTSSRPYVVDFDTGFYEAILALIRGWRNGFTDIVNTPRIGYERHGRLGGIAGTLIGIANVVIKPVAGTLSSLTWFCRGIYANANNRALVDKGLEALPMHTLGLKSSSPTTNKREQIQHSKDINQAVKLASKATGFSPDVCRQIISDFDNMKSQIFNNRSHHHLKSQ</sequence>
<evidence type="ECO:0000259" key="2">
    <source>
        <dbReference type="Pfam" id="PF03033"/>
    </source>
</evidence>
<dbReference type="InterPro" id="IPR004276">
    <property type="entry name" value="GlycoTrans_28_N"/>
</dbReference>
<name>A0A813NLA1_ADIRI</name>
<dbReference type="PANTHER" id="PTHR48050">
    <property type="entry name" value="STEROL 3-BETA-GLUCOSYLTRANSFERASE"/>
    <property type="match status" value="1"/>
</dbReference>
<organism evidence="4 7">
    <name type="scientific">Adineta ricciae</name>
    <name type="common">Rotifer</name>
    <dbReference type="NCBI Taxonomy" id="249248"/>
    <lineage>
        <taxon>Eukaryota</taxon>
        <taxon>Metazoa</taxon>
        <taxon>Spiralia</taxon>
        <taxon>Gnathifera</taxon>
        <taxon>Rotifera</taxon>
        <taxon>Eurotatoria</taxon>
        <taxon>Bdelloidea</taxon>
        <taxon>Adinetida</taxon>
        <taxon>Adinetidae</taxon>
        <taxon>Adineta</taxon>
    </lineage>
</organism>
<reference evidence="4" key="1">
    <citation type="submission" date="2021-02" db="EMBL/GenBank/DDBJ databases">
        <authorList>
            <person name="Nowell W R."/>
        </authorList>
    </citation>
    <scope>NUCLEOTIDE SEQUENCE</scope>
</reference>
<dbReference type="Proteomes" id="UP000663852">
    <property type="component" value="Unassembled WGS sequence"/>
</dbReference>
<dbReference type="OrthoDB" id="5835829at2759"/>
<protein>
    <recommendedName>
        <fullName evidence="8">Glycosyltransferase family 28 N-terminal domain-containing protein</fullName>
    </recommendedName>
</protein>
<dbReference type="GO" id="GO:0016906">
    <property type="term" value="F:sterol 3-beta-glucosyltransferase activity"/>
    <property type="evidence" value="ECO:0007669"/>
    <property type="project" value="UniProtKB-ARBA"/>
</dbReference>
<dbReference type="SUPFAM" id="SSF53756">
    <property type="entry name" value="UDP-Glycosyltransferase/glycogen phosphorylase"/>
    <property type="match status" value="1"/>
</dbReference>
<evidence type="ECO:0000313" key="5">
    <source>
        <dbReference type="EMBL" id="CAF1402020.1"/>
    </source>
</evidence>
<dbReference type="PANTHER" id="PTHR48050:SF13">
    <property type="entry name" value="STEROL 3-BETA-GLUCOSYLTRANSFERASE UGT80A2"/>
    <property type="match status" value="1"/>
</dbReference>
<dbReference type="FunFam" id="3.40.50.2000:FF:000009">
    <property type="entry name" value="Sterol 3-beta-glucosyltransferase UGT80A2"/>
    <property type="match status" value="1"/>
</dbReference>
<feature type="domain" description="Glycosyltransferase family 28 N-terminal" evidence="2">
    <location>
        <begin position="14"/>
        <end position="162"/>
    </location>
</feature>
<evidence type="ECO:0008006" key="8">
    <source>
        <dbReference type="Google" id="ProtNLM"/>
    </source>
</evidence>
<dbReference type="EMBL" id="CAJNOR010003321">
    <property type="protein sequence ID" value="CAF1402020.1"/>
    <property type="molecule type" value="Genomic_DNA"/>
</dbReference>
<dbReference type="EMBL" id="CAJNOJ010000004">
    <property type="protein sequence ID" value="CAF0741473.1"/>
    <property type="molecule type" value="Genomic_DNA"/>
</dbReference>
<evidence type="ECO:0000313" key="6">
    <source>
        <dbReference type="Proteomes" id="UP000663828"/>
    </source>
</evidence>
<dbReference type="InterPro" id="IPR010610">
    <property type="entry name" value="EryCIII-like_C"/>
</dbReference>